<gene>
    <name evidence="1" type="ORF">JOM49_002053</name>
</gene>
<organism evidence="1 2">
    <name type="scientific">Amycolatopsis magusensis</name>
    <dbReference type="NCBI Taxonomy" id="882444"/>
    <lineage>
        <taxon>Bacteria</taxon>
        <taxon>Bacillati</taxon>
        <taxon>Actinomycetota</taxon>
        <taxon>Actinomycetes</taxon>
        <taxon>Pseudonocardiales</taxon>
        <taxon>Pseudonocardiaceae</taxon>
        <taxon>Amycolatopsis</taxon>
    </lineage>
</organism>
<protein>
    <submittedName>
        <fullName evidence="1">Uncharacterized protein</fullName>
    </submittedName>
</protein>
<accession>A0ABS4PM76</accession>
<dbReference type="Proteomes" id="UP000741013">
    <property type="component" value="Unassembled WGS sequence"/>
</dbReference>
<dbReference type="EMBL" id="JAGGMS010000001">
    <property type="protein sequence ID" value="MBP2180527.1"/>
    <property type="molecule type" value="Genomic_DNA"/>
</dbReference>
<reference evidence="1 2" key="1">
    <citation type="submission" date="2021-03" db="EMBL/GenBank/DDBJ databases">
        <title>Sequencing the genomes of 1000 actinobacteria strains.</title>
        <authorList>
            <person name="Klenk H.-P."/>
        </authorList>
    </citation>
    <scope>NUCLEOTIDE SEQUENCE [LARGE SCALE GENOMIC DNA]</scope>
    <source>
        <strain evidence="1 2">DSM 45510</strain>
    </source>
</reference>
<sequence length="49" mass="5534">MRNGDWERSPLRVMEVGAQVAVQRVDRAQLMTVSSLLPACPPPQRSLTW</sequence>
<name>A0ABS4PM76_9PSEU</name>
<keyword evidence="2" id="KW-1185">Reference proteome</keyword>
<proteinExistence type="predicted"/>
<evidence type="ECO:0000313" key="2">
    <source>
        <dbReference type="Proteomes" id="UP000741013"/>
    </source>
</evidence>
<evidence type="ECO:0000313" key="1">
    <source>
        <dbReference type="EMBL" id="MBP2180527.1"/>
    </source>
</evidence>
<comment type="caution">
    <text evidence="1">The sequence shown here is derived from an EMBL/GenBank/DDBJ whole genome shotgun (WGS) entry which is preliminary data.</text>
</comment>